<evidence type="ECO:0000313" key="1">
    <source>
        <dbReference type="EnsemblMetazoa" id="PPA44296.1"/>
    </source>
</evidence>
<reference evidence="2" key="1">
    <citation type="journal article" date="2008" name="Nat. Genet.">
        <title>The Pristionchus pacificus genome provides a unique perspective on nematode lifestyle and parasitism.</title>
        <authorList>
            <person name="Dieterich C."/>
            <person name="Clifton S.W."/>
            <person name="Schuster L.N."/>
            <person name="Chinwalla A."/>
            <person name="Delehaunty K."/>
            <person name="Dinkelacker I."/>
            <person name="Fulton L."/>
            <person name="Fulton R."/>
            <person name="Godfrey J."/>
            <person name="Minx P."/>
            <person name="Mitreva M."/>
            <person name="Roeseler W."/>
            <person name="Tian H."/>
            <person name="Witte H."/>
            <person name="Yang S.P."/>
            <person name="Wilson R.K."/>
            <person name="Sommer R.J."/>
        </authorList>
    </citation>
    <scope>NUCLEOTIDE SEQUENCE [LARGE SCALE GENOMIC DNA]</scope>
    <source>
        <strain evidence="2">PS312</strain>
    </source>
</reference>
<dbReference type="Proteomes" id="UP000005239">
    <property type="component" value="Unassembled WGS sequence"/>
</dbReference>
<accession>A0A8R1Z447</accession>
<dbReference type="AlphaFoldDB" id="A0A2A6BR11"/>
<gene>
    <name evidence="1" type="primary">WBGene00282665</name>
</gene>
<protein>
    <submittedName>
        <fullName evidence="1">Uncharacterized protein</fullName>
    </submittedName>
</protein>
<reference evidence="1" key="2">
    <citation type="submission" date="2022-06" db="UniProtKB">
        <authorList>
            <consortium name="EnsemblMetazoa"/>
        </authorList>
    </citation>
    <scope>IDENTIFICATION</scope>
    <source>
        <strain evidence="1">PS312</strain>
    </source>
</reference>
<name>A0A2A6BR11_PRIPA</name>
<accession>A0A2A6BR11</accession>
<evidence type="ECO:0000313" key="2">
    <source>
        <dbReference type="Proteomes" id="UP000005239"/>
    </source>
</evidence>
<organism evidence="1 2">
    <name type="scientific">Pristionchus pacificus</name>
    <name type="common">Parasitic nematode worm</name>
    <dbReference type="NCBI Taxonomy" id="54126"/>
    <lineage>
        <taxon>Eukaryota</taxon>
        <taxon>Metazoa</taxon>
        <taxon>Ecdysozoa</taxon>
        <taxon>Nematoda</taxon>
        <taxon>Chromadorea</taxon>
        <taxon>Rhabditida</taxon>
        <taxon>Rhabditina</taxon>
        <taxon>Diplogasteromorpha</taxon>
        <taxon>Diplogasteroidea</taxon>
        <taxon>Neodiplogasteridae</taxon>
        <taxon>Pristionchus</taxon>
    </lineage>
</organism>
<dbReference type="EnsemblMetazoa" id="PPA44296.1">
    <property type="protein sequence ID" value="PPA44296.1"/>
    <property type="gene ID" value="WBGene00282665"/>
</dbReference>
<sequence length="89" mass="9320">MTHAQIEKVREYGKGRETEKEGMRMTYHVGKLTGKGTLSAAVSAAVAPSMGRGEVEGKREPAGGAQKEYSGGAFESVDSDEPSDNLCGG</sequence>
<keyword evidence="2" id="KW-1185">Reference proteome</keyword>
<proteinExistence type="predicted"/>